<accession>G5SV02</accession>
<comment type="caution">
    <text evidence="1">The sequence shown here is derived from an EMBL/GenBank/DDBJ whole genome shotgun (WGS) entry which is preliminary data.</text>
</comment>
<gene>
    <name evidence="1" type="ORF">HMPREF9441_03217</name>
</gene>
<proteinExistence type="predicted"/>
<dbReference type="HOGENOM" id="CLU_1584907_0_0_10"/>
<reference evidence="1 2" key="1">
    <citation type="submission" date="2011-03" db="EMBL/GenBank/DDBJ databases">
        <authorList>
            <person name="Weinstock G."/>
            <person name="Sodergren E."/>
            <person name="Clifton S."/>
            <person name="Fulton L."/>
            <person name="Fulton B."/>
            <person name="Courtney L."/>
            <person name="Fronick C."/>
            <person name="Harrison M."/>
            <person name="Strong C."/>
            <person name="Farmer C."/>
            <person name="Delahaunty K."/>
            <person name="Markovic C."/>
            <person name="Hall O."/>
            <person name="Minx P."/>
            <person name="Tomlinson C."/>
            <person name="Mitreva M."/>
            <person name="Hou S."/>
            <person name="Chen J."/>
            <person name="Wollam A."/>
            <person name="Pepin K.H."/>
            <person name="Johnson M."/>
            <person name="Bhonagiri V."/>
            <person name="Zhang X."/>
            <person name="Suruliraj S."/>
            <person name="Warren W."/>
            <person name="Chinwalla A."/>
            <person name="Mardis E.R."/>
            <person name="Wilson R.K."/>
        </authorList>
    </citation>
    <scope>NUCLEOTIDE SEQUENCE [LARGE SCALE GENOMIC DNA]</scope>
    <source>
        <strain evidence="1 2">YIT 11840</strain>
    </source>
</reference>
<keyword evidence="2" id="KW-1185">Reference proteome</keyword>
<protein>
    <submittedName>
        <fullName evidence="1">Uncharacterized protein</fullName>
    </submittedName>
</protein>
<dbReference type="AlphaFoldDB" id="G5SV02"/>
<sequence length="168" mass="19822">MTASYKCIICQNGSLNPYKNPVFPPFRLTGRKYGILVKEHFDIKKAFDTSLGQTDTKPKPLSLWQETNGQQKAKITFFRQRNLAWKKEANRKNKTEKRGFPSRHSPFLYHLRRPRKSISAKRKIAFSRTIFRLAQKSGDTYAGKQHKNRIKIHFEAFFLSRTTFFPFF</sequence>
<dbReference type="EMBL" id="AFFY01000047">
    <property type="protein sequence ID" value="EHG99069.1"/>
    <property type="molecule type" value="Genomic_DNA"/>
</dbReference>
<dbReference type="Proteomes" id="UP000003598">
    <property type="component" value="Unassembled WGS sequence"/>
</dbReference>
<organism evidence="1 2">
    <name type="scientific">Paraprevotella clara YIT 11840</name>
    <dbReference type="NCBI Taxonomy" id="762968"/>
    <lineage>
        <taxon>Bacteria</taxon>
        <taxon>Pseudomonadati</taxon>
        <taxon>Bacteroidota</taxon>
        <taxon>Bacteroidia</taxon>
        <taxon>Bacteroidales</taxon>
        <taxon>Prevotellaceae</taxon>
        <taxon>Paraprevotella</taxon>
    </lineage>
</organism>
<evidence type="ECO:0000313" key="1">
    <source>
        <dbReference type="EMBL" id="EHG99069.1"/>
    </source>
</evidence>
<dbReference type="STRING" id="762968.HMPREF9441_03217"/>
<evidence type="ECO:0000313" key="2">
    <source>
        <dbReference type="Proteomes" id="UP000003598"/>
    </source>
</evidence>
<name>G5SV02_9BACT</name>